<evidence type="ECO:0000256" key="1">
    <source>
        <dbReference type="SAM" id="Coils"/>
    </source>
</evidence>
<name>G0QTD6_ICHMU</name>
<dbReference type="InParanoid" id="G0QTD6"/>
<evidence type="ECO:0000313" key="2">
    <source>
        <dbReference type="EMBL" id="EGR31513.1"/>
    </source>
</evidence>
<dbReference type="Proteomes" id="UP000008983">
    <property type="component" value="Unassembled WGS sequence"/>
</dbReference>
<dbReference type="OrthoDB" id="1305at2759"/>
<dbReference type="RefSeq" id="XP_004034999.1">
    <property type="nucleotide sequence ID" value="XM_004034951.1"/>
</dbReference>
<dbReference type="EMBL" id="GL983849">
    <property type="protein sequence ID" value="EGR31513.1"/>
    <property type="molecule type" value="Genomic_DNA"/>
</dbReference>
<proteinExistence type="predicted"/>
<dbReference type="AlphaFoldDB" id="G0QTD6"/>
<dbReference type="EC" id="2.3.1.97" evidence="2"/>
<sequence>MDKNFMIDKQFGWNWHKSWILPFININIEFNDFQSNNQFNVSENLYVQLYAVVVQNENINNFHLLDVGLKGKTKQFLEAGSTSLTGIKFNSTSYNNFGKKIHLVIQLCAQNQNDNYLKIIDCQISPPIFVDSRKFAREEQTLKQDIKYISLYEVFEPENFEKQLFIRKKCQKQKVDKNIQNDLEGIINYLTAPNIRNKIKNPLFLAYKFSKCIQLYFKLNYFQSYNESIILHKILDLFQKIQKNYQFGRKINKEQRELENIQRQKEQKPLILYINCQENLNIQKKILNSVNELIQDQCIDIVFDNKLLLSNNNYIPLLDINLIKNEYELWFNQNNSQMRQEKNIKQNQLTQCKNQQYLTNLSDVNNKKKKNQMFNKNYSELQNVYDTQNKSQPFLLQQQLINQVLLQKNNLFFNQQNLMNQYNVGI</sequence>
<keyword evidence="1" id="KW-0175">Coiled coil</keyword>
<protein>
    <submittedName>
        <fullName evidence="2">Zinc finger transcription factor sma, putative</fullName>
        <ecNumber evidence="2">2.3.1.97</ecNumber>
    </submittedName>
</protein>
<keyword evidence="2" id="KW-0808">Transferase</keyword>
<evidence type="ECO:0000313" key="3">
    <source>
        <dbReference type="Proteomes" id="UP000008983"/>
    </source>
</evidence>
<keyword evidence="3" id="KW-1185">Reference proteome</keyword>
<dbReference type="OMA" id="CTQWINC"/>
<feature type="coiled-coil region" evidence="1">
    <location>
        <begin position="335"/>
        <end position="384"/>
    </location>
</feature>
<gene>
    <name evidence="2" type="ORF">IMG5_107320</name>
</gene>
<dbReference type="GeneID" id="14907680"/>
<accession>G0QTD6</accession>
<keyword evidence="2" id="KW-0012">Acyltransferase</keyword>
<dbReference type="GO" id="GO:0004379">
    <property type="term" value="F:glycylpeptide N-tetradecanoyltransferase activity"/>
    <property type="evidence" value="ECO:0007669"/>
    <property type="project" value="UniProtKB-EC"/>
</dbReference>
<reference evidence="2 3" key="1">
    <citation type="submission" date="2011-07" db="EMBL/GenBank/DDBJ databases">
        <authorList>
            <person name="Coyne R."/>
            <person name="Brami D."/>
            <person name="Johnson J."/>
            <person name="Hostetler J."/>
            <person name="Hannick L."/>
            <person name="Clark T."/>
            <person name="Cassidy-Hanley D."/>
            <person name="Inman J."/>
        </authorList>
    </citation>
    <scope>NUCLEOTIDE SEQUENCE [LARGE SCALE GENOMIC DNA]</scope>
    <source>
        <strain evidence="2 3">G5</strain>
    </source>
</reference>
<organism evidence="2 3">
    <name type="scientific">Ichthyophthirius multifiliis</name>
    <name type="common">White spot disease agent</name>
    <name type="synonym">Ich</name>
    <dbReference type="NCBI Taxonomy" id="5932"/>
    <lineage>
        <taxon>Eukaryota</taxon>
        <taxon>Sar</taxon>
        <taxon>Alveolata</taxon>
        <taxon>Ciliophora</taxon>
        <taxon>Intramacronucleata</taxon>
        <taxon>Oligohymenophorea</taxon>
        <taxon>Hymenostomatida</taxon>
        <taxon>Ophryoglenina</taxon>
        <taxon>Ichthyophthirius</taxon>
    </lineage>
</organism>